<organism evidence="1 2">
    <name type="scientific">Gymnopilus junonius</name>
    <name type="common">Spectacular rustgill mushroom</name>
    <name type="synonym">Gymnopilus spectabilis subsp. junonius</name>
    <dbReference type="NCBI Taxonomy" id="109634"/>
    <lineage>
        <taxon>Eukaryota</taxon>
        <taxon>Fungi</taxon>
        <taxon>Dikarya</taxon>
        <taxon>Basidiomycota</taxon>
        <taxon>Agaricomycotina</taxon>
        <taxon>Agaricomycetes</taxon>
        <taxon>Agaricomycetidae</taxon>
        <taxon>Agaricales</taxon>
        <taxon>Agaricineae</taxon>
        <taxon>Hymenogastraceae</taxon>
        <taxon>Gymnopilus</taxon>
    </lineage>
</organism>
<dbReference type="AlphaFoldDB" id="A0A9P5NNA2"/>
<dbReference type="Pfam" id="PF14441">
    <property type="entry name" value="OTT_1508_deam"/>
    <property type="match status" value="1"/>
</dbReference>
<dbReference type="OrthoDB" id="3070940at2759"/>
<comment type="caution">
    <text evidence="1">The sequence shown here is derived from an EMBL/GenBank/DDBJ whole genome shotgun (WGS) entry which is preliminary data.</text>
</comment>
<gene>
    <name evidence="1" type="ORF">CPB84DRAFT_1930794</name>
</gene>
<name>A0A9P5NNA2_GYMJU</name>
<keyword evidence="2" id="KW-1185">Reference proteome</keyword>
<dbReference type="InterPro" id="IPR027796">
    <property type="entry name" value="OTT_1508_deam-like"/>
</dbReference>
<evidence type="ECO:0000313" key="2">
    <source>
        <dbReference type="Proteomes" id="UP000724874"/>
    </source>
</evidence>
<sequence length="745" mass="83881">MQIFSGRNATAERQGSGAGLGISQAALDRGQYVSYLLIVLLEPPMSVFESVKRVVASILFARFPLTNSIPDGILAFRSITTLLGIIQQKPYDSCCVDEHPKVLWISVAFSTLAALGHEVVAVAAKQKSEGIEIIVCSDGNDQITSKGPPLVVCCFMLVKNYFWTKLCKKECLHINPTQPPSELTDSENLKGLKTYVERLWNSPTEKAPHLHSPLPTHLDILGKLLCVKAEPVEVAILFMHYIISTSYKVSSAYLESLRGMSLTSLAKLDFEVEVLTESDTAKDRAFLNLWMGYFNANLRQGLPGLDLLADQAQTRKGITPWLYSKETRQEFHQLLLLLLQNFEESLRMLDKIRNSPPVSDSSNFPLYLQNVMRNINTPASICTNDRGPKEEHNVYDKEDVDCQEVVEPLVTKKRNLSPLLKPYRDWLQLIVAKFDAAEVLIQYFVGLHQQRIPISIQVLDAPIVDKKLLPWVTVLPETAAKSGITNAEILQFFEDAMSVGPDDSLSFVMKMKCIWETKNCPVLYDLIQEQLKLFKRRWFDWRRMFNLKTQKLYLMPGWSMHLLELSVKLVQLQTAPLEKADINKLGPSNSSKSIGTIEAKITNILETLGKSALFFKTFQTKMSTGNFEGKIHCETYLASFLAHNGIEDSMVDASFDKVLKETKDYGDVIGVSKRSCPTCHHLMGALHYKNGPFHTRGSHSTVSTCSLPTWLASPLKPTAETHCNAPIASWREWYTRSTRVTEQEV</sequence>
<dbReference type="Proteomes" id="UP000724874">
    <property type="component" value="Unassembled WGS sequence"/>
</dbReference>
<proteinExistence type="predicted"/>
<protein>
    <submittedName>
        <fullName evidence="1">Uncharacterized protein</fullName>
    </submittedName>
</protein>
<reference evidence="1" key="1">
    <citation type="submission" date="2020-11" db="EMBL/GenBank/DDBJ databases">
        <authorList>
            <consortium name="DOE Joint Genome Institute"/>
            <person name="Ahrendt S."/>
            <person name="Riley R."/>
            <person name="Andreopoulos W."/>
            <person name="LaButti K."/>
            <person name="Pangilinan J."/>
            <person name="Ruiz-duenas F.J."/>
            <person name="Barrasa J.M."/>
            <person name="Sanchez-Garcia M."/>
            <person name="Camarero S."/>
            <person name="Miyauchi S."/>
            <person name="Serrano A."/>
            <person name="Linde D."/>
            <person name="Babiker R."/>
            <person name="Drula E."/>
            <person name="Ayuso-Fernandez I."/>
            <person name="Pacheco R."/>
            <person name="Padilla G."/>
            <person name="Ferreira P."/>
            <person name="Barriuso J."/>
            <person name="Kellner H."/>
            <person name="Castanera R."/>
            <person name="Alfaro M."/>
            <person name="Ramirez L."/>
            <person name="Pisabarro A.G."/>
            <person name="Kuo A."/>
            <person name="Tritt A."/>
            <person name="Lipzen A."/>
            <person name="He G."/>
            <person name="Yan M."/>
            <person name="Ng V."/>
            <person name="Cullen D."/>
            <person name="Martin F."/>
            <person name="Rosso M.-N."/>
            <person name="Henrissat B."/>
            <person name="Hibbett D."/>
            <person name="Martinez A.T."/>
            <person name="Grigoriev I.V."/>
        </authorList>
    </citation>
    <scope>NUCLEOTIDE SEQUENCE</scope>
    <source>
        <strain evidence="1">AH 44721</strain>
    </source>
</reference>
<dbReference type="EMBL" id="JADNYJ010000060">
    <property type="protein sequence ID" value="KAF8895838.1"/>
    <property type="molecule type" value="Genomic_DNA"/>
</dbReference>
<accession>A0A9P5NNA2</accession>
<evidence type="ECO:0000313" key="1">
    <source>
        <dbReference type="EMBL" id="KAF8895838.1"/>
    </source>
</evidence>